<protein>
    <submittedName>
        <fullName evidence="2">SusF/SusE family outer membrane protein</fullName>
    </submittedName>
</protein>
<dbReference type="GO" id="GO:2001070">
    <property type="term" value="F:starch binding"/>
    <property type="evidence" value="ECO:0007669"/>
    <property type="project" value="InterPro"/>
</dbReference>
<dbReference type="RefSeq" id="WP_119440139.1">
    <property type="nucleotide sequence ID" value="NZ_QWGR01000021.1"/>
</dbReference>
<dbReference type="Pfam" id="PF14292">
    <property type="entry name" value="SusE"/>
    <property type="match status" value="2"/>
</dbReference>
<name>A0A399ST25_9BACT</name>
<dbReference type="EMBL" id="QWGR01000021">
    <property type="protein sequence ID" value="RIJ45662.1"/>
    <property type="molecule type" value="Genomic_DNA"/>
</dbReference>
<dbReference type="OrthoDB" id="975117at2"/>
<comment type="caution">
    <text evidence="2">The sequence shown here is derived from an EMBL/GenBank/DDBJ whole genome shotgun (WGS) entry which is preliminary data.</text>
</comment>
<proteinExistence type="predicted"/>
<feature type="domain" description="SusE outer membrane protein" evidence="1">
    <location>
        <begin position="22"/>
        <end position="130"/>
    </location>
</feature>
<dbReference type="GO" id="GO:0019867">
    <property type="term" value="C:outer membrane"/>
    <property type="evidence" value="ECO:0007669"/>
    <property type="project" value="InterPro"/>
</dbReference>
<sequence length="583" mass="64175">MKNLYRYTFVAFIFLFVSCAKDLDFFSVNGEKMLDFQLISPASNDSLAVNLGTPNESIDFNWKATTSGLGSDVIYTIQFDKIDGDFSNPLFSKESNKNGSSNIASLTHQELHDLATSITPNGAYAKVIWTVTANNGSPNIVAAQFKHTVLISTSSNGLSKSELTFPTNNSYMLIDGNKAAEEYIFTWGKSNATDANENVKYQVLIDEVDGDFSKPVFSIPSDNSGLDNKLTKTHEEWYQLFDKKEYSKGAFKWTVRASTASISVEYPSSVFCLETTDWILPIYIVGDAISDIEGSSGWLIDQAILLNGLSPKVNAGVINFRNDRNNAEFKFFPKISSWDNGIAATENLSYIGNCEKGSNGNFVYTGDNSANVVYVNMQGKMVTVTDEIYLIGGSTVADGNMDKAIPFTYIGENTYQVFSYITTDSWGYKFLPTRSWNGGWGLTEGTTDKITQNNPKDLKVSEDGFYRVTVNFSDGTTKTEKTDWGLIGSATSGGWDTDSDMTLLPLSDNEYKGTYTWKITTDLTSGKIKFRANDGWAVNFGDTDANGSLELGGSDIEVSEAGNYTIKLVLDPAGYTYSMVKNF</sequence>
<dbReference type="CDD" id="cd12956">
    <property type="entry name" value="CBM_SusE-F_like"/>
    <property type="match status" value="1"/>
</dbReference>
<dbReference type="Gene3D" id="2.60.40.3620">
    <property type="match status" value="2"/>
</dbReference>
<evidence type="ECO:0000313" key="3">
    <source>
        <dbReference type="Proteomes" id="UP000265926"/>
    </source>
</evidence>
<gene>
    <name evidence="2" type="ORF">D1614_21890</name>
</gene>
<dbReference type="Proteomes" id="UP000265926">
    <property type="component" value="Unassembled WGS sequence"/>
</dbReference>
<evidence type="ECO:0000259" key="1">
    <source>
        <dbReference type="Pfam" id="PF14292"/>
    </source>
</evidence>
<accession>A0A399ST25</accession>
<reference evidence="2 3" key="1">
    <citation type="submission" date="2018-08" db="EMBL/GenBank/DDBJ databases">
        <title>Pallidiluteibacterium maritimus gen. nov., sp. nov., isolated from coastal sediment.</title>
        <authorList>
            <person name="Zhou L.Y."/>
        </authorList>
    </citation>
    <scope>NUCLEOTIDE SEQUENCE [LARGE SCALE GENOMIC DNA]</scope>
    <source>
        <strain evidence="2 3">XSD2</strain>
    </source>
</reference>
<keyword evidence="3" id="KW-1185">Reference proteome</keyword>
<feature type="domain" description="SusE outer membrane protein" evidence="1">
    <location>
        <begin position="159"/>
        <end position="236"/>
    </location>
</feature>
<dbReference type="InterPro" id="IPR025970">
    <property type="entry name" value="SusE"/>
</dbReference>
<evidence type="ECO:0000313" key="2">
    <source>
        <dbReference type="EMBL" id="RIJ45662.1"/>
    </source>
</evidence>
<dbReference type="AlphaFoldDB" id="A0A399ST25"/>
<organism evidence="2 3">
    <name type="scientific">Maribellus luteus</name>
    <dbReference type="NCBI Taxonomy" id="2305463"/>
    <lineage>
        <taxon>Bacteria</taxon>
        <taxon>Pseudomonadati</taxon>
        <taxon>Bacteroidota</taxon>
        <taxon>Bacteroidia</taxon>
        <taxon>Marinilabiliales</taxon>
        <taxon>Prolixibacteraceae</taxon>
        <taxon>Maribellus</taxon>
    </lineage>
</organism>
<dbReference type="PROSITE" id="PS51257">
    <property type="entry name" value="PROKAR_LIPOPROTEIN"/>
    <property type="match status" value="1"/>
</dbReference>